<dbReference type="Proteomes" id="UP000230605">
    <property type="component" value="Chromosome 3"/>
</dbReference>
<feature type="region of interest" description="Disordered" evidence="7">
    <location>
        <begin position="77"/>
        <end position="170"/>
    </location>
</feature>
<organism evidence="10 12">
    <name type="scientific">Cercospora beticola</name>
    <name type="common">Sugarbeet leaf spot fungus</name>
    <dbReference type="NCBI Taxonomy" id="122368"/>
    <lineage>
        <taxon>Eukaryota</taxon>
        <taxon>Fungi</taxon>
        <taxon>Dikarya</taxon>
        <taxon>Ascomycota</taxon>
        <taxon>Pezizomycotina</taxon>
        <taxon>Dothideomycetes</taxon>
        <taxon>Dothideomycetidae</taxon>
        <taxon>Mycosphaerellales</taxon>
        <taxon>Mycosphaerellaceae</taxon>
        <taxon>Cercospora</taxon>
    </lineage>
</organism>
<feature type="zinc finger region" description="C3H1-type" evidence="5">
    <location>
        <begin position="201"/>
        <end position="229"/>
    </location>
</feature>
<evidence type="ECO:0000313" key="10">
    <source>
        <dbReference type="EMBL" id="PIA99968.1"/>
    </source>
</evidence>
<dbReference type="Pfam" id="PF00076">
    <property type="entry name" value="RRM_1"/>
    <property type="match status" value="1"/>
</dbReference>
<dbReference type="EMBL" id="LKMD01000101">
    <property type="protein sequence ID" value="PIA99968.1"/>
    <property type="molecule type" value="Genomic_DNA"/>
</dbReference>
<dbReference type="EMBL" id="CP134186">
    <property type="protein sequence ID" value="WPA99717.1"/>
    <property type="molecule type" value="Genomic_DNA"/>
</dbReference>
<dbReference type="SUPFAM" id="SSF54928">
    <property type="entry name" value="RNA-binding domain, RBD"/>
    <property type="match status" value="1"/>
</dbReference>
<keyword evidence="1" id="KW-0507">mRNA processing</keyword>
<protein>
    <submittedName>
        <fullName evidence="10">Putative RNA-binding protein</fullName>
    </submittedName>
</protein>
<keyword evidence="2 4" id="KW-0694">RNA-binding</keyword>
<keyword evidence="5" id="KW-0479">Metal-binding</keyword>
<dbReference type="InterPro" id="IPR012677">
    <property type="entry name" value="Nucleotide-bd_a/b_plait_sf"/>
</dbReference>
<sequence>MRFNEADTDLLKTWTVAKLEHVSDADADVLADYVLALVTTDEPEAIAKANCIENLQDFLNDKTEAFVHELFAAIATKSYDPSRPPPKPSKPTHQPPRRASIDPPLQVFNPGVKRGYHDWDRDENQTQHQQTDRPNKHARRGAGAGRGGRGAGRNNYPQPPVPPAGMPQFDPTNPMASFMAMAAAMGMLPPGMPAPSVYGQQPAQERCLDFDTKGFCTRGAKCPYDHGSDAYVVPDDHNAGGFDTGNELFTAHNGTSTKQKSPASKRGKGRGRRAEFSLQGPTHDSTVTTIVVEQIPKEQFDEQSVRDFFSEFGTIEEVTMMPYKRLAIVRYDSHEAASAAYNSPKAVFSNRFVKVYWFKSPESLPQPMSHEMDGDTEMQDETPEIDIEEVRKRQEEAQQRHEEKQKLIEEARKNRQEVDAKLQELETKKLEIANELAKKQGKPVVSERTLQMREQLAKLEAEARTLGIDPEAVPIDSTWSTPQYHAPGRGGYRGRGRGRGAYRGGWSGVGRGGAVKRLDNRPKTVLVVFKNGTYDTHEGALRSWFLFNAAENALLNRHHDKQDAALVTFEQRYQGEIFMDATRKTDFPLHGQVELSWHTGPIPSNGSHDTDMKIEEPSGTAEAQHDDPPKVEDYDVAHEEDRWG</sequence>
<evidence type="ECO:0000256" key="2">
    <source>
        <dbReference type="ARBA" id="ARBA00022884"/>
    </source>
</evidence>
<dbReference type="InterPro" id="IPR000571">
    <property type="entry name" value="Znf_CCCH"/>
</dbReference>
<proteinExistence type="predicted"/>
<feature type="compositionally biased region" description="Gly residues" evidence="7">
    <location>
        <begin position="142"/>
        <end position="151"/>
    </location>
</feature>
<accession>A0A2G5I5D3</accession>
<dbReference type="OrthoDB" id="443401at2759"/>
<feature type="region of interest" description="Disordered" evidence="7">
    <location>
        <begin position="478"/>
        <end position="497"/>
    </location>
</feature>
<dbReference type="Proteomes" id="UP001302367">
    <property type="component" value="Chromosome 3"/>
</dbReference>
<feature type="compositionally biased region" description="Basic and acidic residues" evidence="7">
    <location>
        <begin position="623"/>
        <end position="644"/>
    </location>
</feature>
<dbReference type="Pfam" id="PF00642">
    <property type="entry name" value="zf-CCCH"/>
    <property type="match status" value="1"/>
</dbReference>
<dbReference type="GO" id="GO:0003723">
    <property type="term" value="F:RNA binding"/>
    <property type="evidence" value="ECO:0007669"/>
    <property type="project" value="UniProtKB-UniRule"/>
</dbReference>
<dbReference type="InterPro" id="IPR000504">
    <property type="entry name" value="RRM_dom"/>
</dbReference>
<feature type="region of interest" description="Disordered" evidence="7">
    <location>
        <begin position="596"/>
        <end position="644"/>
    </location>
</feature>
<dbReference type="Gene3D" id="3.30.70.330">
    <property type="match status" value="1"/>
</dbReference>
<dbReference type="InterPro" id="IPR036483">
    <property type="entry name" value="PWI_dom_sf"/>
</dbReference>
<evidence type="ECO:0000256" key="7">
    <source>
        <dbReference type="SAM" id="MobiDB-lite"/>
    </source>
</evidence>
<feature type="coiled-coil region" evidence="6">
    <location>
        <begin position="387"/>
        <end position="442"/>
    </location>
</feature>
<dbReference type="PROSITE" id="PS50102">
    <property type="entry name" value="RRM"/>
    <property type="match status" value="1"/>
</dbReference>
<feature type="compositionally biased region" description="Polar residues" evidence="7">
    <location>
        <begin position="252"/>
        <end position="262"/>
    </location>
</feature>
<dbReference type="PROSITE" id="PS50103">
    <property type="entry name" value="ZF_C3H1"/>
    <property type="match status" value="1"/>
</dbReference>
<dbReference type="SMART" id="SM00360">
    <property type="entry name" value="RRM"/>
    <property type="match status" value="1"/>
</dbReference>
<feature type="domain" description="RRM" evidence="8">
    <location>
        <begin position="288"/>
        <end position="360"/>
    </location>
</feature>
<evidence type="ECO:0000256" key="5">
    <source>
        <dbReference type="PROSITE-ProRule" id="PRU00723"/>
    </source>
</evidence>
<feature type="compositionally biased region" description="Basic and acidic residues" evidence="7">
    <location>
        <begin position="115"/>
        <end position="135"/>
    </location>
</feature>
<dbReference type="FunFam" id="3.30.70.330:FF:000647">
    <property type="entry name" value="CCCH zinc finger and RRM domain protein"/>
    <property type="match status" value="1"/>
</dbReference>
<evidence type="ECO:0000256" key="4">
    <source>
        <dbReference type="PROSITE-ProRule" id="PRU00176"/>
    </source>
</evidence>
<evidence type="ECO:0000256" key="3">
    <source>
        <dbReference type="ARBA" id="ARBA00043866"/>
    </source>
</evidence>
<reference evidence="10 12" key="1">
    <citation type="submission" date="2015-10" db="EMBL/GenBank/DDBJ databases">
        <title>The cercosporin biosynthetic gene cluster was horizontally transferred to several fungal lineages and shown to be expanded in Cercospora beticola based on microsynteny with recipient genomes.</title>
        <authorList>
            <person name="De Jonge R."/>
            <person name="Ebert M.K."/>
            <person name="Suttle J.C."/>
            <person name="Jurick Ii W.M."/>
            <person name="Secor G.A."/>
            <person name="Thomma B.P."/>
            <person name="Van De Peer Y."/>
            <person name="Bolton M.D."/>
        </authorList>
    </citation>
    <scope>NUCLEOTIDE SEQUENCE [LARGE SCALE GENOMIC DNA]</scope>
    <source>
        <strain evidence="10 12">09-40</strain>
    </source>
</reference>
<keyword evidence="5" id="KW-0862">Zinc</keyword>
<evidence type="ECO:0000259" key="9">
    <source>
        <dbReference type="PROSITE" id="PS50103"/>
    </source>
</evidence>
<feature type="region of interest" description="Disordered" evidence="7">
    <location>
        <begin position="245"/>
        <end position="280"/>
    </location>
</feature>
<dbReference type="Gene3D" id="1.20.1390.10">
    <property type="entry name" value="PWI domain"/>
    <property type="match status" value="1"/>
</dbReference>
<evidence type="ECO:0000313" key="12">
    <source>
        <dbReference type="Proteomes" id="UP000230605"/>
    </source>
</evidence>
<evidence type="ECO:0000256" key="6">
    <source>
        <dbReference type="SAM" id="Coils"/>
    </source>
</evidence>
<keyword evidence="13" id="KW-1185">Reference proteome</keyword>
<dbReference type="SUPFAM" id="SSF101233">
    <property type="entry name" value="PWI domain"/>
    <property type="match status" value="1"/>
</dbReference>
<dbReference type="InterPro" id="IPR045137">
    <property type="entry name" value="RBM26/27"/>
</dbReference>
<dbReference type="Pfam" id="PF01480">
    <property type="entry name" value="PWI"/>
    <property type="match status" value="1"/>
</dbReference>
<keyword evidence="6" id="KW-0175">Coiled coil</keyword>
<reference evidence="11 13" key="2">
    <citation type="submission" date="2023-09" db="EMBL/GenBank/DDBJ databases">
        <title>Complete-Gapless Cercospora beticola genome.</title>
        <authorList>
            <person name="Wyatt N.A."/>
            <person name="Spanner R.E."/>
            <person name="Bolton M.D."/>
        </authorList>
    </citation>
    <scope>NUCLEOTIDE SEQUENCE [LARGE SCALE GENOMIC DNA]</scope>
    <source>
        <strain evidence="11">Cb09-40</strain>
    </source>
</reference>
<gene>
    <name evidence="10" type="ORF">CB0940_02576</name>
    <name evidence="11" type="ORF">RHO25_004336</name>
</gene>
<evidence type="ECO:0000256" key="1">
    <source>
        <dbReference type="ARBA" id="ARBA00022664"/>
    </source>
</evidence>
<dbReference type="GO" id="GO:0008270">
    <property type="term" value="F:zinc ion binding"/>
    <property type="evidence" value="ECO:0007669"/>
    <property type="project" value="UniProtKB-KW"/>
</dbReference>
<dbReference type="InterPro" id="IPR002483">
    <property type="entry name" value="PWI_dom"/>
</dbReference>
<dbReference type="CDD" id="cd12257">
    <property type="entry name" value="RRM1_RBM26_like"/>
    <property type="match status" value="1"/>
</dbReference>
<dbReference type="GO" id="GO:0005634">
    <property type="term" value="C:nucleus"/>
    <property type="evidence" value="ECO:0007669"/>
    <property type="project" value="TreeGrafter"/>
</dbReference>
<evidence type="ECO:0000313" key="13">
    <source>
        <dbReference type="Proteomes" id="UP001302367"/>
    </source>
</evidence>
<dbReference type="PANTHER" id="PTHR14398">
    <property type="entry name" value="RNA RECOGNITION RRM/RNP DOMAIN"/>
    <property type="match status" value="1"/>
</dbReference>
<dbReference type="PANTHER" id="PTHR14398:SF0">
    <property type="entry name" value="ZINC FINGER PROTEIN SWM"/>
    <property type="match status" value="1"/>
</dbReference>
<comment type="function">
    <text evidence="3">May be involved in the turnover of nuclear polyadenylated (pA+) RNA.</text>
</comment>
<evidence type="ECO:0000313" key="11">
    <source>
        <dbReference type="EMBL" id="WPA99717.1"/>
    </source>
</evidence>
<name>A0A2G5I5D3_CERBT</name>
<feature type="domain" description="C3H1-type" evidence="9">
    <location>
        <begin position="201"/>
        <end position="229"/>
    </location>
</feature>
<dbReference type="InterPro" id="IPR035979">
    <property type="entry name" value="RBD_domain_sf"/>
</dbReference>
<keyword evidence="5" id="KW-0863">Zinc-finger</keyword>
<evidence type="ECO:0000259" key="8">
    <source>
        <dbReference type="PROSITE" id="PS50102"/>
    </source>
</evidence>
<dbReference type="GO" id="GO:0006397">
    <property type="term" value="P:mRNA processing"/>
    <property type="evidence" value="ECO:0007669"/>
    <property type="project" value="UniProtKB-KW"/>
</dbReference>
<dbReference type="AlphaFoldDB" id="A0A2G5I5D3"/>